<dbReference type="GeneID" id="64671804"/>
<proteinExistence type="predicted"/>
<protein>
    <submittedName>
        <fullName evidence="1">Uncharacterized protein</fullName>
    </submittedName>
</protein>
<sequence>MIVRLLRLYSEKVLYQADVHSDNEIHPLGNFKLHTVTQDAPSWKKSTSSEIKPAGYRMWSSNTFIFDCESHAGQKILTKYWLVATASISPTVLFFLRTYVSRPWLNAWLSAISERSAGIVVKHDIMARTSRDILLSFGLTLPDGTPSKTVKGNWEKIVGDREYLSVDRRWLSERAQHAISVQKTSTNQWNMPILPVACKSAIIMSNTDVSYAPLREPWLWINARPSVTSEQSAGIVDSGQATHPGRRRLLGMQVKRELTVQHDQHPGPKRTGDVPAHCLQSKDFEEEAHGESQVILSRALALFTPVTLAATQEAARIVK</sequence>
<dbReference type="AlphaFoldDB" id="A0AAD4DW34"/>
<comment type="caution">
    <text evidence="1">The sequence shown here is derived from an EMBL/GenBank/DDBJ whole genome shotgun (WGS) entry which is preliminary data.</text>
</comment>
<dbReference type="Proteomes" id="UP001195769">
    <property type="component" value="Unassembled WGS sequence"/>
</dbReference>
<name>A0AAD4DW34_9AGAM</name>
<accession>A0AAD4DW34</accession>
<evidence type="ECO:0000313" key="2">
    <source>
        <dbReference type="Proteomes" id="UP001195769"/>
    </source>
</evidence>
<evidence type="ECO:0000313" key="1">
    <source>
        <dbReference type="EMBL" id="KAG1894692.1"/>
    </source>
</evidence>
<keyword evidence="2" id="KW-1185">Reference proteome</keyword>
<reference evidence="1" key="1">
    <citation type="journal article" date="2020" name="New Phytol.">
        <title>Comparative genomics reveals dynamic genome evolution in host specialist ectomycorrhizal fungi.</title>
        <authorList>
            <person name="Lofgren L.A."/>
            <person name="Nguyen N.H."/>
            <person name="Vilgalys R."/>
            <person name="Ruytinx J."/>
            <person name="Liao H.L."/>
            <person name="Branco S."/>
            <person name="Kuo A."/>
            <person name="LaButti K."/>
            <person name="Lipzen A."/>
            <person name="Andreopoulos W."/>
            <person name="Pangilinan J."/>
            <person name="Riley R."/>
            <person name="Hundley H."/>
            <person name="Na H."/>
            <person name="Barry K."/>
            <person name="Grigoriev I.V."/>
            <person name="Stajich J.E."/>
            <person name="Kennedy P.G."/>
        </authorList>
    </citation>
    <scope>NUCLEOTIDE SEQUENCE</scope>
    <source>
        <strain evidence="1">FC203</strain>
    </source>
</reference>
<dbReference type="EMBL" id="JABBWK010000076">
    <property type="protein sequence ID" value="KAG1894692.1"/>
    <property type="molecule type" value="Genomic_DNA"/>
</dbReference>
<gene>
    <name evidence="1" type="ORF">F5891DRAFT_984848</name>
</gene>
<dbReference type="RefSeq" id="XP_041220268.1">
    <property type="nucleotide sequence ID" value="XM_041377506.1"/>
</dbReference>
<organism evidence="1 2">
    <name type="scientific">Suillus fuscotomentosus</name>
    <dbReference type="NCBI Taxonomy" id="1912939"/>
    <lineage>
        <taxon>Eukaryota</taxon>
        <taxon>Fungi</taxon>
        <taxon>Dikarya</taxon>
        <taxon>Basidiomycota</taxon>
        <taxon>Agaricomycotina</taxon>
        <taxon>Agaricomycetes</taxon>
        <taxon>Agaricomycetidae</taxon>
        <taxon>Boletales</taxon>
        <taxon>Suillineae</taxon>
        <taxon>Suillaceae</taxon>
        <taxon>Suillus</taxon>
    </lineage>
</organism>